<keyword evidence="4" id="KW-0808">Transferase</keyword>
<evidence type="ECO:0000256" key="2">
    <source>
        <dbReference type="ARBA" id="ARBA00023002"/>
    </source>
</evidence>
<name>A0A9P1PYT4_YEREN</name>
<dbReference type="InterPro" id="IPR036291">
    <property type="entry name" value="NAD(P)-bd_dom_sf"/>
</dbReference>
<dbReference type="EMBL" id="CPZF01000011">
    <property type="protein sequence ID" value="CNG32253.1"/>
    <property type="molecule type" value="Genomic_DNA"/>
</dbReference>
<dbReference type="Pfam" id="PF08240">
    <property type="entry name" value="ADH_N"/>
    <property type="match status" value="1"/>
</dbReference>
<dbReference type="InterPro" id="IPR013154">
    <property type="entry name" value="ADH-like_N"/>
</dbReference>
<keyword evidence="2" id="KW-0560">Oxidoreductase</keyword>
<keyword evidence="4" id="KW-0012">Acyltransferase</keyword>
<feature type="domain" description="Enoyl reductase (ER)" evidence="3">
    <location>
        <begin position="19"/>
        <end position="326"/>
    </location>
</feature>
<comment type="caution">
    <text evidence="4">The sequence shown here is derived from an EMBL/GenBank/DDBJ whole genome shotgun (WGS) entry which is preliminary data.</text>
</comment>
<dbReference type="CDD" id="cd05282">
    <property type="entry name" value="ETR_like"/>
    <property type="match status" value="1"/>
</dbReference>
<dbReference type="PANTHER" id="PTHR48106:SF18">
    <property type="entry name" value="QUINONE OXIDOREDUCTASE PIG3"/>
    <property type="match status" value="1"/>
</dbReference>
<dbReference type="InterPro" id="IPR011032">
    <property type="entry name" value="GroES-like_sf"/>
</dbReference>
<accession>A0A9P1PYT4</accession>
<dbReference type="Gene3D" id="3.40.50.720">
    <property type="entry name" value="NAD(P)-binding Rossmann-like Domain"/>
    <property type="match status" value="1"/>
</dbReference>
<evidence type="ECO:0000313" key="5">
    <source>
        <dbReference type="Proteomes" id="UP000041356"/>
    </source>
</evidence>
<evidence type="ECO:0000256" key="1">
    <source>
        <dbReference type="ARBA" id="ARBA00022857"/>
    </source>
</evidence>
<keyword evidence="1" id="KW-0521">NADP</keyword>
<dbReference type="AlphaFoldDB" id="A0A9P1PYT4"/>
<dbReference type="GO" id="GO:0050111">
    <property type="term" value="F:mycocerosate synthase activity"/>
    <property type="evidence" value="ECO:0007669"/>
    <property type="project" value="UniProtKB-EC"/>
</dbReference>
<dbReference type="EC" id="2.3.1.111" evidence="4"/>
<dbReference type="SMART" id="SM00829">
    <property type="entry name" value="PKS_ER"/>
    <property type="match status" value="1"/>
</dbReference>
<dbReference type="PANTHER" id="PTHR48106">
    <property type="entry name" value="QUINONE OXIDOREDUCTASE PIG3-RELATED"/>
    <property type="match status" value="1"/>
</dbReference>
<dbReference type="SUPFAM" id="SSF51735">
    <property type="entry name" value="NAD(P)-binding Rossmann-fold domains"/>
    <property type="match status" value="1"/>
</dbReference>
<proteinExistence type="predicted"/>
<protein>
    <submittedName>
        <fullName evidence="4">Quinone oxidoreductase</fullName>
        <ecNumber evidence="4">2.3.1.111</ecNumber>
    </submittedName>
</protein>
<dbReference type="InterPro" id="IPR020843">
    <property type="entry name" value="ER"/>
</dbReference>
<dbReference type="Proteomes" id="UP000041356">
    <property type="component" value="Unassembled WGS sequence"/>
</dbReference>
<reference evidence="4 5" key="1">
    <citation type="submission" date="2015-03" db="EMBL/GenBank/DDBJ databases">
        <authorList>
            <consortium name="Pathogen Informatics"/>
            <person name="Murphy D."/>
        </authorList>
    </citation>
    <scope>NUCLEOTIDE SEQUENCE [LARGE SCALE GENOMIC DNA]</scope>
    <source>
        <strain evidence="4 5">IP27818</strain>
    </source>
</reference>
<dbReference type="Gene3D" id="3.90.180.10">
    <property type="entry name" value="Medium-chain alcohol dehydrogenases, catalytic domain"/>
    <property type="match status" value="1"/>
</dbReference>
<evidence type="ECO:0000313" key="4">
    <source>
        <dbReference type="EMBL" id="CNG32253.1"/>
    </source>
</evidence>
<gene>
    <name evidence="4" type="primary">b4051_2</name>
    <name evidence="4" type="ORF">ERS137939_03788</name>
</gene>
<organism evidence="4 5">
    <name type="scientific">Yersinia enterocolitica</name>
    <dbReference type="NCBI Taxonomy" id="630"/>
    <lineage>
        <taxon>Bacteria</taxon>
        <taxon>Pseudomonadati</taxon>
        <taxon>Pseudomonadota</taxon>
        <taxon>Gammaproteobacteria</taxon>
        <taxon>Enterobacterales</taxon>
        <taxon>Yersiniaceae</taxon>
        <taxon>Yersinia</taxon>
    </lineage>
</organism>
<dbReference type="RefSeq" id="WP_050132048.1">
    <property type="nucleotide sequence ID" value="NZ_CP124252.1"/>
</dbReference>
<dbReference type="GO" id="GO:0070402">
    <property type="term" value="F:NADPH binding"/>
    <property type="evidence" value="ECO:0007669"/>
    <property type="project" value="TreeGrafter"/>
</dbReference>
<dbReference type="SUPFAM" id="SSF50129">
    <property type="entry name" value="GroES-like"/>
    <property type="match status" value="1"/>
</dbReference>
<sequence length="330" mass="35660">MEFTTGKSHLRAVVRHFGPAIESVQLESYAPALLKVGELRVKMQFSTINPSDLITISGAYSSRTPLPFVPGFEGVGIVEAGSELVGQRVLPLGSAGAWQQYKHCDANWCFAVPDWLTDEQAATCYVNPMTAWLMLTEALAAAPGMKIVVSAANSTIGLMLIRMAKRLGLTVTAIVRHAGAENVVDNAEPDELLILPHTGNTTYSNPLPLIGDADAVLDCVGGKTAMKLAGMVRQGGKFISYGLLSGDPIPASFWRYRPDIRFSYFHLRQWVHTAGRDALAAKLNEIFPLIRDGIASSRIAGIFPLNELPAALSVMSQNSSQGKILIHCDR</sequence>
<dbReference type="Pfam" id="PF13602">
    <property type="entry name" value="ADH_zinc_N_2"/>
    <property type="match status" value="1"/>
</dbReference>
<evidence type="ECO:0000259" key="3">
    <source>
        <dbReference type="SMART" id="SM00829"/>
    </source>
</evidence>
<dbReference type="GO" id="GO:0016651">
    <property type="term" value="F:oxidoreductase activity, acting on NAD(P)H"/>
    <property type="evidence" value="ECO:0007669"/>
    <property type="project" value="TreeGrafter"/>
</dbReference>